<dbReference type="PANTHER" id="PTHR31606">
    <property type="entry name" value="WW DOMAIN BINDING PROTEIN 2, ISOFORM E"/>
    <property type="match status" value="1"/>
</dbReference>
<feature type="region of interest" description="Disordered" evidence="1">
    <location>
        <begin position="193"/>
        <end position="262"/>
    </location>
</feature>
<organism evidence="2 3">
    <name type="scientific">Macrostomum lignano</name>
    <dbReference type="NCBI Taxonomy" id="282301"/>
    <lineage>
        <taxon>Eukaryota</taxon>
        <taxon>Metazoa</taxon>
        <taxon>Spiralia</taxon>
        <taxon>Lophotrochozoa</taxon>
        <taxon>Platyhelminthes</taxon>
        <taxon>Rhabditophora</taxon>
        <taxon>Macrostomorpha</taxon>
        <taxon>Macrostomida</taxon>
        <taxon>Macrostomidae</taxon>
        <taxon>Macrostomum</taxon>
    </lineage>
</organism>
<evidence type="ECO:0008006" key="4">
    <source>
        <dbReference type="Google" id="ProtNLM"/>
    </source>
</evidence>
<dbReference type="GO" id="GO:0031490">
    <property type="term" value="F:chromatin DNA binding"/>
    <property type="evidence" value="ECO:0007669"/>
    <property type="project" value="TreeGrafter"/>
</dbReference>
<accession>A0A267DJT7</accession>
<dbReference type="PANTHER" id="PTHR31606:SF1">
    <property type="entry name" value="WW DOMAIN BINDING PROTEIN 2, ISOFORM E"/>
    <property type="match status" value="1"/>
</dbReference>
<dbReference type="GO" id="GO:0005634">
    <property type="term" value="C:nucleus"/>
    <property type="evidence" value="ECO:0007669"/>
    <property type="project" value="TreeGrafter"/>
</dbReference>
<dbReference type="InterPro" id="IPR044852">
    <property type="entry name" value="WBP2-like"/>
</dbReference>
<evidence type="ECO:0000256" key="1">
    <source>
        <dbReference type="SAM" id="MobiDB-lite"/>
    </source>
</evidence>
<protein>
    <recommendedName>
        <fullName evidence="4">GRAM domain-containing protein</fullName>
    </recommendedName>
</protein>
<dbReference type="STRING" id="282301.A0A267DJT7"/>
<keyword evidence="3" id="KW-1185">Reference proteome</keyword>
<gene>
    <name evidence="2" type="ORF">BOX15_Mlig024008g1</name>
</gene>
<dbReference type="CDD" id="cd13214">
    <property type="entry name" value="PH-GRAM_WBP2"/>
    <property type="match status" value="1"/>
</dbReference>
<dbReference type="OrthoDB" id="1259151at2759"/>
<dbReference type="GO" id="GO:0003713">
    <property type="term" value="F:transcription coactivator activity"/>
    <property type="evidence" value="ECO:0007669"/>
    <property type="project" value="InterPro"/>
</dbReference>
<dbReference type="InterPro" id="IPR011993">
    <property type="entry name" value="PH-like_dom_sf"/>
</dbReference>
<proteinExistence type="predicted"/>
<dbReference type="EMBL" id="NIVC01004047">
    <property type="protein sequence ID" value="PAA48809.1"/>
    <property type="molecule type" value="Genomic_DNA"/>
</dbReference>
<feature type="compositionally biased region" description="Pro residues" evidence="1">
    <location>
        <begin position="193"/>
        <end position="224"/>
    </location>
</feature>
<dbReference type="Proteomes" id="UP000215902">
    <property type="component" value="Unassembled WGS sequence"/>
</dbReference>
<feature type="compositionally biased region" description="Low complexity" evidence="1">
    <location>
        <begin position="225"/>
        <end position="249"/>
    </location>
</feature>
<dbReference type="SUPFAM" id="SSF50729">
    <property type="entry name" value="PH domain-like"/>
    <property type="match status" value="1"/>
</dbReference>
<comment type="caution">
    <text evidence="2">The sequence shown here is derived from an EMBL/GenBank/DDBJ whole genome shotgun (WGS) entry which is preliminary data.</text>
</comment>
<dbReference type="AlphaFoldDB" id="A0A267DJT7"/>
<name>A0A267DJT7_9PLAT</name>
<evidence type="ECO:0000313" key="2">
    <source>
        <dbReference type="EMBL" id="PAA48809.1"/>
    </source>
</evidence>
<sequence length="262" mass="28325">MSINKAHATGGGVVLFYGERLLIFYDGCEVQLKFDNQPQLSTTSKGSVFLTSHRTICLCKSGQVHSMSMPLLNMKQVEVKQPIFGANRIEGKATPEPDGGFTGMAHFSVTFNKGGAIEFAQCLLEAGRRANANRHGFQAPPPYSAYDPTQLYCPPPAQYAAEGPNYGFVPCHDAFGPPPPNYVYMTPAPPPYPGAAPPPPYPGPQQQQQPPPYPPQQQQPPYPPQQQSYPPVQSAYYSGAAPHQAAATPSAPPPAYEEKQPL</sequence>
<reference evidence="2 3" key="1">
    <citation type="submission" date="2017-06" db="EMBL/GenBank/DDBJ databases">
        <title>A platform for efficient transgenesis in Macrostomum lignano, a flatworm model organism for stem cell research.</title>
        <authorList>
            <person name="Berezikov E."/>
        </authorList>
    </citation>
    <scope>NUCLEOTIDE SEQUENCE [LARGE SCALE GENOMIC DNA]</scope>
    <source>
        <strain evidence="2">DV1</strain>
        <tissue evidence="2">Whole organism</tissue>
    </source>
</reference>
<evidence type="ECO:0000313" key="3">
    <source>
        <dbReference type="Proteomes" id="UP000215902"/>
    </source>
</evidence>
<dbReference type="Gene3D" id="2.30.29.30">
    <property type="entry name" value="Pleckstrin-homology domain (PH domain)/Phosphotyrosine-binding domain (PTB)"/>
    <property type="match status" value="1"/>
</dbReference>